<evidence type="ECO:0000259" key="10">
    <source>
        <dbReference type="PROSITE" id="PS50113"/>
    </source>
</evidence>
<evidence type="ECO:0000259" key="9">
    <source>
        <dbReference type="PROSITE" id="PS50112"/>
    </source>
</evidence>
<keyword evidence="5" id="KW-0418">Kinase</keyword>
<keyword evidence="7" id="KW-0175">Coiled coil</keyword>
<comment type="caution">
    <text evidence="11">The sequence shown here is derived from an EMBL/GenBank/DDBJ whole genome shotgun (WGS) entry which is preliminary data.</text>
</comment>
<dbReference type="SMART" id="SM00091">
    <property type="entry name" value="PAS"/>
    <property type="match status" value="2"/>
</dbReference>
<dbReference type="InterPro" id="IPR001789">
    <property type="entry name" value="Sig_transdc_resp-reg_receiver"/>
</dbReference>
<dbReference type="EMBL" id="LUUK01000172">
    <property type="protein sequence ID" value="OAI18154.1"/>
    <property type="molecule type" value="Genomic_DNA"/>
</dbReference>
<dbReference type="GO" id="GO:0006355">
    <property type="term" value="P:regulation of DNA-templated transcription"/>
    <property type="evidence" value="ECO:0007669"/>
    <property type="project" value="InterPro"/>
</dbReference>
<dbReference type="PROSITE" id="PS50113">
    <property type="entry name" value="PAC"/>
    <property type="match status" value="1"/>
</dbReference>
<feature type="domain" description="PAS" evidence="9">
    <location>
        <begin position="329"/>
        <end position="375"/>
    </location>
</feature>
<evidence type="ECO:0000256" key="4">
    <source>
        <dbReference type="ARBA" id="ARBA00022679"/>
    </source>
</evidence>
<feature type="coiled-coil region" evidence="7">
    <location>
        <begin position="137"/>
        <end position="164"/>
    </location>
</feature>
<dbReference type="GO" id="GO:0000160">
    <property type="term" value="P:phosphorelay signal transduction system"/>
    <property type="evidence" value="ECO:0007669"/>
    <property type="project" value="InterPro"/>
</dbReference>
<dbReference type="CDD" id="cd00156">
    <property type="entry name" value="REC"/>
    <property type="match status" value="1"/>
</dbReference>
<evidence type="ECO:0000256" key="1">
    <source>
        <dbReference type="ARBA" id="ARBA00000085"/>
    </source>
</evidence>
<dbReference type="AlphaFoldDB" id="A0A177NKQ7"/>
<organism evidence="11 12">
    <name type="scientific">Methylomonas koyamae</name>
    <dbReference type="NCBI Taxonomy" id="702114"/>
    <lineage>
        <taxon>Bacteria</taxon>
        <taxon>Pseudomonadati</taxon>
        <taxon>Pseudomonadota</taxon>
        <taxon>Gammaproteobacteria</taxon>
        <taxon>Methylococcales</taxon>
        <taxon>Methylococcaceae</taxon>
        <taxon>Methylomonas</taxon>
    </lineage>
</organism>
<dbReference type="InterPro" id="IPR013655">
    <property type="entry name" value="PAS_fold_3"/>
</dbReference>
<dbReference type="Proteomes" id="UP000077628">
    <property type="component" value="Unassembled WGS sequence"/>
</dbReference>
<protein>
    <recommendedName>
        <fullName evidence="2">histidine kinase</fullName>
        <ecNumber evidence="2">2.7.13.3</ecNumber>
    </recommendedName>
</protein>
<dbReference type="CDD" id="cd00130">
    <property type="entry name" value="PAS"/>
    <property type="match status" value="2"/>
</dbReference>
<reference evidence="12" key="1">
    <citation type="submission" date="2016-03" db="EMBL/GenBank/DDBJ databases">
        <authorList>
            <person name="Heylen K."/>
            <person name="De Vos P."/>
            <person name="Vekeman B."/>
        </authorList>
    </citation>
    <scope>NUCLEOTIDE SEQUENCE [LARGE SCALE GENOMIC DNA]</scope>
    <source>
        <strain evidence="12">R-45383</strain>
    </source>
</reference>
<dbReference type="InterPro" id="IPR001610">
    <property type="entry name" value="PAC"/>
</dbReference>
<gene>
    <name evidence="11" type="ORF">A1355_06200</name>
</gene>
<dbReference type="SMART" id="SM00448">
    <property type="entry name" value="REC"/>
    <property type="match status" value="1"/>
</dbReference>
<keyword evidence="4" id="KW-0808">Transferase</keyword>
<evidence type="ECO:0000256" key="3">
    <source>
        <dbReference type="ARBA" id="ARBA00022553"/>
    </source>
</evidence>
<dbReference type="PROSITE" id="PS50110">
    <property type="entry name" value="RESPONSE_REGULATORY"/>
    <property type="match status" value="1"/>
</dbReference>
<dbReference type="InterPro" id="IPR000700">
    <property type="entry name" value="PAS-assoc_C"/>
</dbReference>
<dbReference type="Pfam" id="PF00072">
    <property type="entry name" value="Response_reg"/>
    <property type="match status" value="1"/>
</dbReference>
<dbReference type="SUPFAM" id="SSF55785">
    <property type="entry name" value="PYP-like sensor domain (PAS domain)"/>
    <property type="match status" value="2"/>
</dbReference>
<dbReference type="EC" id="2.7.13.3" evidence="2"/>
<dbReference type="InterPro" id="IPR035965">
    <property type="entry name" value="PAS-like_dom_sf"/>
</dbReference>
<feature type="modified residue" description="4-aspartylphosphate" evidence="6">
    <location>
        <position position="63"/>
    </location>
</feature>
<dbReference type="InterPro" id="IPR000014">
    <property type="entry name" value="PAS"/>
</dbReference>
<dbReference type="PANTHER" id="PTHR43304">
    <property type="entry name" value="PHYTOCHROME-LIKE PROTEIN CPH1"/>
    <property type="match status" value="1"/>
</dbReference>
<feature type="domain" description="PAC" evidence="10">
    <location>
        <begin position="230"/>
        <end position="282"/>
    </location>
</feature>
<dbReference type="PROSITE" id="PS50112">
    <property type="entry name" value="PAS"/>
    <property type="match status" value="1"/>
</dbReference>
<dbReference type="InterPro" id="IPR013767">
    <property type="entry name" value="PAS_fold"/>
</dbReference>
<sequence>MTDLNGKPVIRLLLVEDDQIDRMACKRALAQHHDCEFVLFEAETGNQGLKLARDEKIDCILLDYHLPDLSGVEFLSELAEASGELPMPVVMLTGSDNAMIAVDALKLGARDYVVKGSNANGETLQWLPAVVMRAMREQQALLDKTEAVEQLREAEAKYRCLIEQMPAITYIASLDTPGKLLYVSPQIRQLGFAPDSWLEGSDGFLKRVHAEDRDAVVEAYSATYEHYTPLHCEYRLLNDNGQARWFLDEAKVVRDEARGALCLQGLLIDVTADKETAQELYYYRRRLEELVAQRTEQLEKQSAILEAANARMDHELCERKRAEAALRASEARFRLLLESAGDGIVGVDGKGLCHFVNPAALAMLGYSQQELLGQNACTTIHGDTSVAEEQCGIYAACHDGTPRHGTDLFRRKDGSTFTVECSAHPMHVDGKLVGAVLTFRELSPPGA</sequence>
<evidence type="ECO:0000256" key="6">
    <source>
        <dbReference type="PROSITE-ProRule" id="PRU00169"/>
    </source>
</evidence>
<evidence type="ECO:0000256" key="2">
    <source>
        <dbReference type="ARBA" id="ARBA00012438"/>
    </source>
</evidence>
<dbReference type="STRING" id="702114.A1355_06200"/>
<dbReference type="Gene3D" id="3.40.50.2300">
    <property type="match status" value="1"/>
</dbReference>
<evidence type="ECO:0000256" key="7">
    <source>
        <dbReference type="SAM" id="Coils"/>
    </source>
</evidence>
<name>A0A177NKQ7_9GAMM</name>
<dbReference type="Pfam" id="PF00989">
    <property type="entry name" value="PAS"/>
    <property type="match status" value="1"/>
</dbReference>
<evidence type="ECO:0000313" key="12">
    <source>
        <dbReference type="Proteomes" id="UP000077628"/>
    </source>
</evidence>
<dbReference type="InterPro" id="IPR011006">
    <property type="entry name" value="CheY-like_superfamily"/>
</dbReference>
<accession>A0A177NKQ7</accession>
<evidence type="ECO:0000259" key="8">
    <source>
        <dbReference type="PROSITE" id="PS50110"/>
    </source>
</evidence>
<dbReference type="RefSeq" id="WP_064028825.1">
    <property type="nucleotide sequence ID" value="NZ_LUUK01000172.1"/>
</dbReference>
<feature type="domain" description="Response regulatory" evidence="8">
    <location>
        <begin position="11"/>
        <end position="130"/>
    </location>
</feature>
<keyword evidence="12" id="KW-1185">Reference proteome</keyword>
<dbReference type="Gene3D" id="3.30.450.20">
    <property type="entry name" value="PAS domain"/>
    <property type="match status" value="2"/>
</dbReference>
<dbReference type="GO" id="GO:0004673">
    <property type="term" value="F:protein histidine kinase activity"/>
    <property type="evidence" value="ECO:0007669"/>
    <property type="project" value="UniProtKB-EC"/>
</dbReference>
<evidence type="ECO:0000313" key="11">
    <source>
        <dbReference type="EMBL" id="OAI18154.1"/>
    </source>
</evidence>
<dbReference type="OrthoDB" id="9787514at2"/>
<dbReference type="Pfam" id="PF08447">
    <property type="entry name" value="PAS_3"/>
    <property type="match status" value="1"/>
</dbReference>
<feature type="coiled-coil region" evidence="7">
    <location>
        <begin position="295"/>
        <end position="325"/>
    </location>
</feature>
<proteinExistence type="predicted"/>
<dbReference type="PANTHER" id="PTHR43304:SF1">
    <property type="entry name" value="PAC DOMAIN-CONTAINING PROTEIN"/>
    <property type="match status" value="1"/>
</dbReference>
<comment type="catalytic activity">
    <reaction evidence="1">
        <text>ATP + protein L-histidine = ADP + protein N-phospho-L-histidine.</text>
        <dbReference type="EC" id="2.7.13.3"/>
    </reaction>
</comment>
<dbReference type="InterPro" id="IPR052162">
    <property type="entry name" value="Sensor_kinase/Photoreceptor"/>
</dbReference>
<dbReference type="SMART" id="SM00086">
    <property type="entry name" value="PAC"/>
    <property type="match status" value="2"/>
</dbReference>
<dbReference type="NCBIfam" id="TIGR00229">
    <property type="entry name" value="sensory_box"/>
    <property type="match status" value="2"/>
</dbReference>
<dbReference type="SUPFAM" id="SSF52172">
    <property type="entry name" value="CheY-like"/>
    <property type="match status" value="1"/>
</dbReference>
<keyword evidence="3 6" id="KW-0597">Phosphoprotein</keyword>
<evidence type="ECO:0000256" key="5">
    <source>
        <dbReference type="ARBA" id="ARBA00022777"/>
    </source>
</evidence>